<dbReference type="InterPro" id="IPR000522">
    <property type="entry name" value="ABC_transptr_permease_BtuC"/>
</dbReference>
<dbReference type="GO" id="GO:0033214">
    <property type="term" value="P:siderophore-iron import into cell"/>
    <property type="evidence" value="ECO:0007669"/>
    <property type="project" value="TreeGrafter"/>
</dbReference>
<dbReference type="AlphaFoldDB" id="A0A5K7Z5X8"/>
<accession>A0A5K7Z5X8</accession>
<evidence type="ECO:0000256" key="4">
    <source>
        <dbReference type="ARBA" id="ARBA00022475"/>
    </source>
</evidence>
<evidence type="ECO:0000256" key="7">
    <source>
        <dbReference type="ARBA" id="ARBA00023136"/>
    </source>
</evidence>
<keyword evidence="5 8" id="KW-0812">Transmembrane</keyword>
<comment type="subcellular location">
    <subcellularLocation>
        <location evidence="1">Cell membrane</location>
        <topology evidence="1">Multi-pass membrane protein</topology>
    </subcellularLocation>
</comment>
<feature type="transmembrane region" description="Helical" evidence="8">
    <location>
        <begin position="104"/>
        <end position="122"/>
    </location>
</feature>
<dbReference type="RefSeq" id="WP_155304522.1">
    <property type="nucleotide sequence ID" value="NZ_AP021875.1"/>
</dbReference>
<feature type="transmembrane region" description="Helical" evidence="8">
    <location>
        <begin position="65"/>
        <end position="92"/>
    </location>
</feature>
<dbReference type="GO" id="GO:0005886">
    <property type="term" value="C:plasma membrane"/>
    <property type="evidence" value="ECO:0007669"/>
    <property type="project" value="UniProtKB-SubCell"/>
</dbReference>
<keyword evidence="4" id="KW-1003">Cell membrane</keyword>
<dbReference type="KEGG" id="dwd:DSCW_30360"/>
<protein>
    <submittedName>
        <fullName evidence="9">Iron ABC transporter permease</fullName>
    </submittedName>
</protein>
<keyword evidence="10" id="KW-1185">Reference proteome</keyword>
<evidence type="ECO:0000256" key="8">
    <source>
        <dbReference type="SAM" id="Phobius"/>
    </source>
</evidence>
<name>A0A5K7Z5X8_9BACT</name>
<sequence length="356" mass="37470">MHLMHGTKHEAYSRYVGRKAAMLMLAGVLLALVSLISISKGAANLPIQEVAKALLGYDVAKRYELIVWNIRLPQVLAAIVAGAGLSLSGAVMQSVLRNPLGSPFTLGISHAAAFGAAFAVMILGSGTMASSQVGAITLSNPYLTTGMAFIFSMAASGLIVGISRMRGATPEIMVLCGVALGALFTAGTMFLQFFADDVQLAAMVFWTFGDVGRASWSELGVLSFITITASAYFLINSWNYNAVDAGDETARGLGVRVQRVRIWGMLVSSLVTAAAVAFLGIIGFVGLVCPHMVRRMIGGDNRFLLPASMLLGAILLLASDTVARLLLAPHLLPVSILTAFMGAPVFLALIIRGYAK</sequence>
<dbReference type="FunFam" id="1.10.3470.10:FF:000001">
    <property type="entry name" value="Vitamin B12 ABC transporter permease BtuC"/>
    <property type="match status" value="1"/>
</dbReference>
<comment type="similarity">
    <text evidence="2">Belongs to the binding-protein-dependent transport system permease family. FecCD subfamily.</text>
</comment>
<dbReference type="Gene3D" id="1.10.3470.10">
    <property type="entry name" value="ABC transporter involved in vitamin B12 uptake, BtuC"/>
    <property type="match status" value="1"/>
</dbReference>
<proteinExistence type="inferred from homology"/>
<keyword evidence="6 8" id="KW-1133">Transmembrane helix</keyword>
<dbReference type="PANTHER" id="PTHR30472:SF25">
    <property type="entry name" value="ABC TRANSPORTER PERMEASE PROTEIN MJ0876-RELATED"/>
    <property type="match status" value="1"/>
</dbReference>
<dbReference type="InterPro" id="IPR037294">
    <property type="entry name" value="ABC_BtuC-like"/>
</dbReference>
<dbReference type="PANTHER" id="PTHR30472">
    <property type="entry name" value="FERRIC ENTEROBACTIN TRANSPORT SYSTEM PERMEASE PROTEIN"/>
    <property type="match status" value="1"/>
</dbReference>
<feature type="transmembrane region" description="Helical" evidence="8">
    <location>
        <begin position="301"/>
        <end position="319"/>
    </location>
</feature>
<feature type="transmembrane region" description="Helical" evidence="8">
    <location>
        <begin position="172"/>
        <end position="195"/>
    </location>
</feature>
<dbReference type="CDD" id="cd06550">
    <property type="entry name" value="TM_ABC_iron-siderophores_like"/>
    <property type="match status" value="1"/>
</dbReference>
<gene>
    <name evidence="9" type="ORF">DSCW_30360</name>
</gene>
<dbReference type="Proteomes" id="UP000427769">
    <property type="component" value="Chromosome"/>
</dbReference>
<dbReference type="EMBL" id="AP021875">
    <property type="protein sequence ID" value="BBO75619.1"/>
    <property type="molecule type" value="Genomic_DNA"/>
</dbReference>
<evidence type="ECO:0000256" key="3">
    <source>
        <dbReference type="ARBA" id="ARBA00022448"/>
    </source>
</evidence>
<evidence type="ECO:0000313" key="10">
    <source>
        <dbReference type="Proteomes" id="UP000427769"/>
    </source>
</evidence>
<feature type="transmembrane region" description="Helical" evidence="8">
    <location>
        <begin position="142"/>
        <end position="160"/>
    </location>
</feature>
<feature type="transmembrane region" description="Helical" evidence="8">
    <location>
        <begin position="331"/>
        <end position="351"/>
    </location>
</feature>
<evidence type="ECO:0000256" key="6">
    <source>
        <dbReference type="ARBA" id="ARBA00022989"/>
    </source>
</evidence>
<reference evidence="9 10" key="1">
    <citation type="submission" date="2019-11" db="EMBL/GenBank/DDBJ databases">
        <title>Comparative genomics of hydrocarbon-degrading Desulfosarcina strains.</title>
        <authorList>
            <person name="Watanabe M."/>
            <person name="Kojima H."/>
            <person name="Fukui M."/>
        </authorList>
    </citation>
    <scope>NUCLEOTIDE SEQUENCE [LARGE SCALE GENOMIC DNA]</scope>
    <source>
        <strain evidence="9 10">PP31</strain>
    </source>
</reference>
<dbReference type="Pfam" id="PF01032">
    <property type="entry name" value="FecCD"/>
    <property type="match status" value="1"/>
</dbReference>
<feature type="transmembrane region" description="Helical" evidence="8">
    <location>
        <begin position="262"/>
        <end position="289"/>
    </location>
</feature>
<evidence type="ECO:0000256" key="5">
    <source>
        <dbReference type="ARBA" id="ARBA00022692"/>
    </source>
</evidence>
<organism evidence="9 10">
    <name type="scientific">Desulfosarcina widdelii</name>
    <dbReference type="NCBI Taxonomy" id="947919"/>
    <lineage>
        <taxon>Bacteria</taxon>
        <taxon>Pseudomonadati</taxon>
        <taxon>Thermodesulfobacteriota</taxon>
        <taxon>Desulfobacteria</taxon>
        <taxon>Desulfobacterales</taxon>
        <taxon>Desulfosarcinaceae</taxon>
        <taxon>Desulfosarcina</taxon>
    </lineage>
</organism>
<evidence type="ECO:0000313" key="9">
    <source>
        <dbReference type="EMBL" id="BBO75619.1"/>
    </source>
</evidence>
<dbReference type="OrthoDB" id="9782305at2"/>
<keyword evidence="3" id="KW-0813">Transport</keyword>
<dbReference type="SUPFAM" id="SSF81345">
    <property type="entry name" value="ABC transporter involved in vitamin B12 uptake, BtuC"/>
    <property type="match status" value="1"/>
</dbReference>
<evidence type="ECO:0000256" key="2">
    <source>
        <dbReference type="ARBA" id="ARBA00007935"/>
    </source>
</evidence>
<dbReference type="GO" id="GO:0022857">
    <property type="term" value="F:transmembrane transporter activity"/>
    <property type="evidence" value="ECO:0007669"/>
    <property type="project" value="InterPro"/>
</dbReference>
<keyword evidence="7 8" id="KW-0472">Membrane</keyword>
<evidence type="ECO:0000256" key="1">
    <source>
        <dbReference type="ARBA" id="ARBA00004651"/>
    </source>
</evidence>